<dbReference type="PANTHER" id="PTHR24321:SF8">
    <property type="entry name" value="ESTRADIOL 17-BETA-DEHYDROGENASE 8-RELATED"/>
    <property type="match status" value="1"/>
</dbReference>
<evidence type="ECO:0000313" key="4">
    <source>
        <dbReference type="Proteomes" id="UP000594059"/>
    </source>
</evidence>
<dbReference type="Pfam" id="PF13561">
    <property type="entry name" value="adh_short_C2"/>
    <property type="match status" value="1"/>
</dbReference>
<evidence type="ECO:0000256" key="1">
    <source>
        <dbReference type="ARBA" id="ARBA00006484"/>
    </source>
</evidence>
<dbReference type="KEGG" id="lcic:INQ41_12750"/>
<gene>
    <name evidence="3" type="ORF">INQ41_12750</name>
</gene>
<dbReference type="FunFam" id="3.40.50.720:FF:000084">
    <property type="entry name" value="Short-chain dehydrogenase reductase"/>
    <property type="match status" value="1"/>
</dbReference>
<sequence>MTAATPSSLPAPRYSELKGKVALITGAGRAGGLGEGIARRLAAEGCRVVITDIGQGRGAQMPVDAIGTDEEMARTAAAITAAGGECIAMALDVLEESQVEAVIARTVERFGGIDILVNNAGIGYLMKSIVDMDVDEWDAVLGVNLRGSFLCTKHAAKAMIAQGRGGRIVNIASQAAKSGVPHAGAYCSSKHGVVGLTRVSAIELGEHGITANAICPNHVTTGLGAWQNEYFARLRGLSVEDYLAQMRARIPLGRAGLPGDTAAACAFLCSDDGAYVTGEAMNVSGGEETH</sequence>
<dbReference type="InterPro" id="IPR036291">
    <property type="entry name" value="NAD(P)-bd_dom_sf"/>
</dbReference>
<dbReference type="Proteomes" id="UP000594059">
    <property type="component" value="Chromosome"/>
</dbReference>
<dbReference type="CDD" id="cd05233">
    <property type="entry name" value="SDR_c"/>
    <property type="match status" value="1"/>
</dbReference>
<dbReference type="InterPro" id="IPR002347">
    <property type="entry name" value="SDR_fam"/>
</dbReference>
<comment type="similarity">
    <text evidence="1">Belongs to the short-chain dehydrogenases/reductases (SDR) family.</text>
</comment>
<dbReference type="EMBL" id="CP063656">
    <property type="protein sequence ID" value="QOW19457.1"/>
    <property type="molecule type" value="Genomic_DNA"/>
</dbReference>
<organism evidence="3 4">
    <name type="scientific">Novilysobacter ciconiae</name>
    <dbReference type="NCBI Taxonomy" id="2781022"/>
    <lineage>
        <taxon>Bacteria</taxon>
        <taxon>Pseudomonadati</taxon>
        <taxon>Pseudomonadota</taxon>
        <taxon>Gammaproteobacteria</taxon>
        <taxon>Lysobacterales</taxon>
        <taxon>Lysobacteraceae</taxon>
        <taxon>Novilysobacter</taxon>
    </lineage>
</organism>
<dbReference type="RefSeq" id="WP_193985026.1">
    <property type="nucleotide sequence ID" value="NZ_CP063656.1"/>
</dbReference>
<protein>
    <submittedName>
        <fullName evidence="3">SDR family oxidoreductase</fullName>
    </submittedName>
</protein>
<evidence type="ECO:0000256" key="2">
    <source>
        <dbReference type="ARBA" id="ARBA00023002"/>
    </source>
</evidence>
<dbReference type="PANTHER" id="PTHR24321">
    <property type="entry name" value="DEHYDROGENASES, SHORT CHAIN"/>
    <property type="match status" value="1"/>
</dbReference>
<accession>A0A7S6ZS49</accession>
<dbReference type="GO" id="GO:0016491">
    <property type="term" value="F:oxidoreductase activity"/>
    <property type="evidence" value="ECO:0007669"/>
    <property type="project" value="UniProtKB-KW"/>
</dbReference>
<keyword evidence="2" id="KW-0560">Oxidoreductase</keyword>
<evidence type="ECO:0000313" key="3">
    <source>
        <dbReference type="EMBL" id="QOW19457.1"/>
    </source>
</evidence>
<dbReference type="PRINTS" id="PR00081">
    <property type="entry name" value="GDHRDH"/>
</dbReference>
<dbReference type="AlphaFoldDB" id="A0A7S6ZS49"/>
<proteinExistence type="inferred from homology"/>
<dbReference type="Gene3D" id="3.40.50.720">
    <property type="entry name" value="NAD(P)-binding Rossmann-like Domain"/>
    <property type="match status" value="1"/>
</dbReference>
<dbReference type="PRINTS" id="PR00080">
    <property type="entry name" value="SDRFAMILY"/>
</dbReference>
<dbReference type="SUPFAM" id="SSF51735">
    <property type="entry name" value="NAD(P)-binding Rossmann-fold domains"/>
    <property type="match status" value="1"/>
</dbReference>
<name>A0A7S6ZS49_9GAMM</name>
<reference evidence="3 4" key="1">
    <citation type="submission" date="2020-10" db="EMBL/GenBank/DDBJ databases">
        <title>complete genome sequencing of Lysobacter sp. H21R20.</title>
        <authorList>
            <person name="Bae J.-W."/>
            <person name="Lee S.-Y."/>
        </authorList>
    </citation>
    <scope>NUCLEOTIDE SEQUENCE [LARGE SCALE GENOMIC DNA]</scope>
    <source>
        <strain evidence="3 4">H21R20</strain>
    </source>
</reference>
<keyword evidence="4" id="KW-1185">Reference proteome</keyword>